<name>A0A841TE17_9BACL</name>
<dbReference type="Proteomes" id="UP000574133">
    <property type="component" value="Unassembled WGS sequence"/>
</dbReference>
<dbReference type="RefSeq" id="WP_185177984.1">
    <property type="nucleotide sequence ID" value="NZ_CBCSEP010000003.1"/>
</dbReference>
<evidence type="ECO:0000313" key="4">
    <source>
        <dbReference type="EMBL" id="MBB6676691.1"/>
    </source>
</evidence>
<proteinExistence type="inferred from homology"/>
<reference evidence="4 5" key="1">
    <citation type="submission" date="2020-08" db="EMBL/GenBank/DDBJ databases">
        <title>Cohnella phylogeny.</title>
        <authorList>
            <person name="Dunlap C."/>
        </authorList>
    </citation>
    <scope>NUCLEOTIDE SEQUENCE [LARGE SCALE GENOMIC DNA]</scope>
    <source>
        <strain evidence="4 5">DSM 103658</strain>
    </source>
</reference>
<dbReference type="AlphaFoldDB" id="A0A841TE17"/>
<dbReference type="CDD" id="cd02137">
    <property type="entry name" value="MhqN-like"/>
    <property type="match status" value="1"/>
</dbReference>
<dbReference type="InterPro" id="IPR029479">
    <property type="entry name" value="Nitroreductase"/>
</dbReference>
<dbReference type="PANTHER" id="PTHR43673:SF10">
    <property type="entry name" value="NADH DEHYDROGENASE_NAD(P)H NITROREDUCTASE XCC3605-RELATED"/>
    <property type="match status" value="1"/>
</dbReference>
<evidence type="ECO:0000259" key="3">
    <source>
        <dbReference type="Pfam" id="PF00881"/>
    </source>
</evidence>
<dbReference type="PANTHER" id="PTHR43673">
    <property type="entry name" value="NAD(P)H NITROREDUCTASE YDGI-RELATED"/>
    <property type="match status" value="1"/>
</dbReference>
<dbReference type="EMBL" id="JACJVN010000021">
    <property type="protein sequence ID" value="MBB6676691.1"/>
    <property type="molecule type" value="Genomic_DNA"/>
</dbReference>
<comment type="caution">
    <text evidence="4">The sequence shown here is derived from an EMBL/GenBank/DDBJ whole genome shotgun (WGS) entry which is preliminary data.</text>
</comment>
<evidence type="ECO:0000256" key="1">
    <source>
        <dbReference type="ARBA" id="ARBA00007118"/>
    </source>
</evidence>
<sequence length="215" mass="24150">MSTTTAQTADYRTVVRERRSVRHYDPTFKIPDSELREMLEEASLAPSSSNSQTWRFLVITNDEAKKRLHPIANGQQQVLDASAVIVVLGDLDGYKEMTRIYGDAVRAGYMPEDFAKQYLERSLPMYAGLSPEKMRNLVGFDGGLVSMQFMLTAKSRGYDTVPMGGFNPEKLIEEFKLPSNLAPLLLIAVGRASTPGRPTVRLPIDDITFWNKIEQ</sequence>
<dbReference type="InterPro" id="IPR000415">
    <property type="entry name" value="Nitroreductase-like"/>
</dbReference>
<accession>A0A841TE17</accession>
<evidence type="ECO:0000313" key="5">
    <source>
        <dbReference type="Proteomes" id="UP000574133"/>
    </source>
</evidence>
<dbReference type="Gene3D" id="3.40.109.10">
    <property type="entry name" value="NADH Oxidase"/>
    <property type="match status" value="1"/>
</dbReference>
<evidence type="ECO:0000256" key="2">
    <source>
        <dbReference type="ARBA" id="ARBA00023002"/>
    </source>
</evidence>
<comment type="similarity">
    <text evidence="1">Belongs to the nitroreductase family.</text>
</comment>
<organism evidence="4 5">
    <name type="scientific">Cohnella lubricantis</name>
    <dbReference type="NCBI Taxonomy" id="2163172"/>
    <lineage>
        <taxon>Bacteria</taxon>
        <taxon>Bacillati</taxon>
        <taxon>Bacillota</taxon>
        <taxon>Bacilli</taxon>
        <taxon>Bacillales</taxon>
        <taxon>Paenibacillaceae</taxon>
        <taxon>Cohnella</taxon>
    </lineage>
</organism>
<dbReference type="GO" id="GO:0016491">
    <property type="term" value="F:oxidoreductase activity"/>
    <property type="evidence" value="ECO:0007669"/>
    <property type="project" value="UniProtKB-KW"/>
</dbReference>
<keyword evidence="2" id="KW-0560">Oxidoreductase</keyword>
<dbReference type="SUPFAM" id="SSF55469">
    <property type="entry name" value="FMN-dependent nitroreductase-like"/>
    <property type="match status" value="1"/>
</dbReference>
<dbReference type="Pfam" id="PF00881">
    <property type="entry name" value="Nitroreductase"/>
    <property type="match status" value="1"/>
</dbReference>
<keyword evidence="5" id="KW-1185">Reference proteome</keyword>
<feature type="domain" description="Nitroreductase" evidence="3">
    <location>
        <begin position="15"/>
        <end position="191"/>
    </location>
</feature>
<gene>
    <name evidence="4" type="ORF">H4Q31_05035</name>
</gene>
<protein>
    <submittedName>
        <fullName evidence="4">Nitroreductase family protein</fullName>
    </submittedName>
</protein>